<dbReference type="EMBL" id="CP031165">
    <property type="protein sequence ID" value="AXV09115.1"/>
    <property type="molecule type" value="Genomic_DNA"/>
</dbReference>
<evidence type="ECO:0000313" key="3">
    <source>
        <dbReference type="EMBL" id="AXV09115.1"/>
    </source>
</evidence>
<dbReference type="PROSITE" id="PS01125">
    <property type="entry name" value="ROK"/>
    <property type="match status" value="1"/>
</dbReference>
<proteinExistence type="inferred from homology"/>
<organism evidence="3 4">
    <name type="scientific">Euzebya pacifica</name>
    <dbReference type="NCBI Taxonomy" id="1608957"/>
    <lineage>
        <taxon>Bacteria</taxon>
        <taxon>Bacillati</taxon>
        <taxon>Actinomycetota</taxon>
        <taxon>Nitriliruptoria</taxon>
        <taxon>Euzebyales</taxon>
    </lineage>
</organism>
<dbReference type="InterPro" id="IPR000600">
    <property type="entry name" value="ROK"/>
</dbReference>
<sequence>MHRLHDSAEVLQDRPTPPSTIDGTAVGIDVGGTKIAAGLIADGTIVARHRVVTPADPDALLDAIVAAALQVMPTERLTAVGVGYPGMVTADGVIAAGPNVALKSFPLASALSQRIGVPVVVENDAAAATWAEFRLGAGQPVERNLAMITLGTGVGGGLVLDGRLFRGSHGFAAELGHMIIRADQRIGPSGIPGEVEAYCSGTALRSLAVEAVADGRAPEGSPLRDIRTITGGVITQAARAGDELAVALLDQLGHDLGVAMASVVNLLDVEMIVVGGGLGEADDLLLDTARATMWTHVLGAQRRPEVPVVPARLGNDAGVIGAALLAASRG</sequence>
<keyword evidence="3" id="KW-0418">Kinase</keyword>
<dbReference type="Pfam" id="PF00480">
    <property type="entry name" value="ROK"/>
    <property type="match status" value="1"/>
</dbReference>
<keyword evidence="3" id="KW-0808">Transferase</keyword>
<keyword evidence="4" id="KW-1185">Reference proteome</keyword>
<evidence type="ECO:0000256" key="1">
    <source>
        <dbReference type="ARBA" id="ARBA00006479"/>
    </source>
</evidence>
<feature type="region of interest" description="Disordered" evidence="2">
    <location>
        <begin position="1"/>
        <end position="24"/>
    </location>
</feature>
<evidence type="ECO:0000313" key="4">
    <source>
        <dbReference type="Proteomes" id="UP000264006"/>
    </source>
</evidence>
<dbReference type="GO" id="GO:0016301">
    <property type="term" value="F:kinase activity"/>
    <property type="evidence" value="ECO:0007669"/>
    <property type="project" value="UniProtKB-KW"/>
</dbReference>
<dbReference type="AlphaFoldDB" id="A0A346Y3R8"/>
<reference evidence="3 4" key="1">
    <citation type="submission" date="2018-09" db="EMBL/GenBank/DDBJ databases">
        <title>Complete genome sequence of Euzebya sp. DY32-46 isolated from seawater of Pacific Ocean.</title>
        <authorList>
            <person name="Xu L."/>
            <person name="Wu Y.-H."/>
            <person name="Xu X.-W."/>
        </authorList>
    </citation>
    <scope>NUCLEOTIDE SEQUENCE [LARGE SCALE GENOMIC DNA]</scope>
    <source>
        <strain evidence="3 4">DY32-46</strain>
    </source>
</reference>
<dbReference type="Gene3D" id="3.30.420.40">
    <property type="match status" value="2"/>
</dbReference>
<protein>
    <submittedName>
        <fullName evidence="3">Sugar kinase</fullName>
    </submittedName>
</protein>
<gene>
    <name evidence="3" type="ORF">DVS28_a4450</name>
</gene>
<dbReference type="KEGG" id="euz:DVS28_a4450"/>
<dbReference type="RefSeq" id="WP_164710894.1">
    <property type="nucleotide sequence ID" value="NZ_CAXIBR010000021.1"/>
</dbReference>
<evidence type="ECO:0000256" key="2">
    <source>
        <dbReference type="SAM" id="MobiDB-lite"/>
    </source>
</evidence>
<comment type="similarity">
    <text evidence="1">Belongs to the ROK (NagC/XylR) family.</text>
</comment>
<dbReference type="InterPro" id="IPR049874">
    <property type="entry name" value="ROK_cs"/>
</dbReference>
<dbReference type="PANTHER" id="PTHR18964">
    <property type="entry name" value="ROK (REPRESSOR, ORF, KINASE) FAMILY"/>
    <property type="match status" value="1"/>
</dbReference>
<feature type="compositionally biased region" description="Basic and acidic residues" evidence="2">
    <location>
        <begin position="1"/>
        <end position="12"/>
    </location>
</feature>
<dbReference type="PANTHER" id="PTHR18964:SF173">
    <property type="entry name" value="GLUCOKINASE"/>
    <property type="match status" value="1"/>
</dbReference>
<accession>A0A346Y3R8</accession>
<dbReference type="InterPro" id="IPR043129">
    <property type="entry name" value="ATPase_NBD"/>
</dbReference>
<dbReference type="SUPFAM" id="SSF53067">
    <property type="entry name" value="Actin-like ATPase domain"/>
    <property type="match status" value="1"/>
</dbReference>
<name>A0A346Y3R8_9ACTN</name>
<dbReference type="Proteomes" id="UP000264006">
    <property type="component" value="Chromosome"/>
</dbReference>